<sequence length="110" mass="11711">MMTALAAAALLVAPLTAIPEIYQGHWTTDRAACGGEDTQGVHIEPLAITFYEARGVVRHVSQGSKGASARVDFTGEGKSWNEGVRFRPLPKGDLELTALGRTQTLARCSS</sequence>
<organism evidence="2 3">
    <name type="scientific">Sphingomonas naphthae</name>
    <dbReference type="NCBI Taxonomy" id="1813468"/>
    <lineage>
        <taxon>Bacteria</taxon>
        <taxon>Pseudomonadati</taxon>
        <taxon>Pseudomonadota</taxon>
        <taxon>Alphaproteobacteria</taxon>
        <taxon>Sphingomonadales</taxon>
        <taxon>Sphingomonadaceae</taxon>
        <taxon>Sphingomonas</taxon>
    </lineage>
</organism>
<keyword evidence="3" id="KW-1185">Reference proteome</keyword>
<protein>
    <recommendedName>
        <fullName evidence="4">C-type lysozyme inhibitor domain-containing protein</fullName>
    </recommendedName>
</protein>
<evidence type="ECO:0000256" key="1">
    <source>
        <dbReference type="SAM" id="SignalP"/>
    </source>
</evidence>
<evidence type="ECO:0000313" key="2">
    <source>
        <dbReference type="EMBL" id="WCT73598.1"/>
    </source>
</evidence>
<keyword evidence="1" id="KW-0732">Signal</keyword>
<evidence type="ECO:0008006" key="4">
    <source>
        <dbReference type="Google" id="ProtNLM"/>
    </source>
</evidence>
<accession>A0ABY7TKV6</accession>
<gene>
    <name evidence="2" type="ORF">PQ455_18635</name>
</gene>
<reference evidence="2 3" key="1">
    <citation type="submission" date="2023-02" db="EMBL/GenBank/DDBJ databases">
        <title>Genome sequence of Sphingomonas naphthae.</title>
        <authorList>
            <person name="Kim S."/>
            <person name="Heo J."/>
            <person name="Kwon S.-W."/>
        </authorList>
    </citation>
    <scope>NUCLEOTIDE SEQUENCE [LARGE SCALE GENOMIC DNA]</scope>
    <source>
        <strain evidence="2 3">KACC 18716</strain>
    </source>
</reference>
<dbReference type="EMBL" id="CP117411">
    <property type="protein sequence ID" value="WCT73598.1"/>
    <property type="molecule type" value="Genomic_DNA"/>
</dbReference>
<dbReference type="RefSeq" id="WP_273687953.1">
    <property type="nucleotide sequence ID" value="NZ_CP117411.1"/>
</dbReference>
<dbReference type="Proteomes" id="UP001220395">
    <property type="component" value="Chromosome"/>
</dbReference>
<evidence type="ECO:0000313" key="3">
    <source>
        <dbReference type="Proteomes" id="UP001220395"/>
    </source>
</evidence>
<proteinExistence type="predicted"/>
<name>A0ABY7TKV6_9SPHN</name>
<feature type="chain" id="PRO_5047116240" description="C-type lysozyme inhibitor domain-containing protein" evidence="1">
    <location>
        <begin position="18"/>
        <end position="110"/>
    </location>
</feature>
<feature type="signal peptide" evidence="1">
    <location>
        <begin position="1"/>
        <end position="17"/>
    </location>
</feature>